<feature type="transmembrane region" description="Helical" evidence="1">
    <location>
        <begin position="90"/>
        <end position="109"/>
    </location>
</feature>
<keyword evidence="3" id="KW-1185">Reference proteome</keyword>
<keyword evidence="1" id="KW-0812">Transmembrane</keyword>
<sequence>MKLKEWAFLLGIMAIGIITTNLIGFNTPISDSLMGVLILCSIAFIAVCVSKIIPLKLPFIIYCSVLGMLLALPISPIGDFVSEAAGNIEFRAPITMVGALAGIAIGASVREFTKLNWRIIVVALVVMSSTFIASVIIAQVVMNITN</sequence>
<dbReference type="OrthoDB" id="6443879at2"/>
<evidence type="ECO:0000313" key="3">
    <source>
        <dbReference type="Proteomes" id="UP000198853"/>
    </source>
</evidence>
<evidence type="ECO:0008006" key="4">
    <source>
        <dbReference type="Google" id="ProtNLM"/>
    </source>
</evidence>
<protein>
    <recommendedName>
        <fullName evidence="4">DUF340 domain-containing protein</fullName>
    </recommendedName>
</protein>
<evidence type="ECO:0000313" key="2">
    <source>
        <dbReference type="EMBL" id="SDI73440.1"/>
    </source>
</evidence>
<keyword evidence="1" id="KW-0472">Membrane</keyword>
<dbReference type="RefSeq" id="WP_090397700.1">
    <property type="nucleotide sequence ID" value="NZ_FNEN01000005.1"/>
</dbReference>
<keyword evidence="1" id="KW-1133">Transmembrane helix</keyword>
<feature type="transmembrane region" description="Helical" evidence="1">
    <location>
        <begin position="115"/>
        <end position="141"/>
    </location>
</feature>
<evidence type="ECO:0000256" key="1">
    <source>
        <dbReference type="SAM" id="Phobius"/>
    </source>
</evidence>
<name>A0A1G8N1F7_9BACI</name>
<dbReference type="Proteomes" id="UP000198853">
    <property type="component" value="Unassembled WGS sequence"/>
</dbReference>
<feature type="transmembrane region" description="Helical" evidence="1">
    <location>
        <begin position="32"/>
        <end position="53"/>
    </location>
</feature>
<feature type="transmembrane region" description="Helical" evidence="1">
    <location>
        <begin position="6"/>
        <end position="25"/>
    </location>
</feature>
<proteinExistence type="predicted"/>
<dbReference type="AlphaFoldDB" id="A0A1G8N1F7"/>
<accession>A0A1G8N1F7</accession>
<dbReference type="EMBL" id="FNEN01000005">
    <property type="protein sequence ID" value="SDI73440.1"/>
    <property type="molecule type" value="Genomic_DNA"/>
</dbReference>
<gene>
    <name evidence="2" type="ORF">SAMN04488123_105125</name>
</gene>
<reference evidence="2 3" key="1">
    <citation type="submission" date="2016-10" db="EMBL/GenBank/DDBJ databases">
        <authorList>
            <person name="de Groot N.N."/>
        </authorList>
    </citation>
    <scope>NUCLEOTIDE SEQUENCE [LARGE SCALE GENOMIC DNA]</scope>
    <source>
        <strain evidence="2 3">DSM 21771</strain>
    </source>
</reference>
<organism evidence="2 3">
    <name type="scientific">Natribacillus halophilus</name>
    <dbReference type="NCBI Taxonomy" id="549003"/>
    <lineage>
        <taxon>Bacteria</taxon>
        <taxon>Bacillati</taxon>
        <taxon>Bacillota</taxon>
        <taxon>Bacilli</taxon>
        <taxon>Bacillales</taxon>
        <taxon>Bacillaceae</taxon>
        <taxon>Natribacillus</taxon>
    </lineage>
</organism>
<feature type="transmembrane region" description="Helical" evidence="1">
    <location>
        <begin position="59"/>
        <end position="78"/>
    </location>
</feature>